<reference evidence="1" key="1">
    <citation type="submission" date="2020-10" db="EMBL/GenBank/DDBJ databases">
        <title>Connecting structure to function with the recovery of over 1000 high-quality activated sludge metagenome-assembled genomes encoding full-length rRNA genes using long-read sequencing.</title>
        <authorList>
            <person name="Singleton C.M."/>
            <person name="Petriglieri F."/>
            <person name="Kristensen J.M."/>
            <person name="Kirkegaard R.H."/>
            <person name="Michaelsen T.Y."/>
            <person name="Andersen M.H."/>
            <person name="Karst S.M."/>
            <person name="Dueholm M.S."/>
            <person name="Nielsen P.H."/>
            <person name="Albertsen M."/>
        </authorList>
    </citation>
    <scope>NUCLEOTIDE SEQUENCE</scope>
    <source>
        <strain evidence="1">Hirt_18-Q3-R61-65_BATAC.395</strain>
    </source>
</reference>
<name>A0A9D7K5R9_9PROT</name>
<dbReference type="Proteomes" id="UP000886689">
    <property type="component" value="Unassembled WGS sequence"/>
</dbReference>
<comment type="caution">
    <text evidence="1">The sequence shown here is derived from an EMBL/GenBank/DDBJ whole genome shotgun (WGS) entry which is preliminary data.</text>
</comment>
<gene>
    <name evidence="1" type="ORF">IPL58_14570</name>
</gene>
<evidence type="ECO:0000313" key="1">
    <source>
        <dbReference type="EMBL" id="MBK8525142.1"/>
    </source>
</evidence>
<organism evidence="1 2">
    <name type="scientific">Candidatus Proximibacter danicus</name>
    <dbReference type="NCBI Taxonomy" id="2954365"/>
    <lineage>
        <taxon>Bacteria</taxon>
        <taxon>Pseudomonadati</taxon>
        <taxon>Pseudomonadota</taxon>
        <taxon>Betaproteobacteria</taxon>
        <taxon>Candidatus Proximibacter</taxon>
    </lineage>
</organism>
<accession>A0A9D7K5R9</accession>
<sequence length="176" mass="19795">MASPAEIVLLPDAGPLITLAYADALDLLFKPGWSVALVDMVLHEVTRNQTPTSEKLALWAQNHKLPLLPTRVGRMHQQQLSADTVAQRKSNLGELAIQEAMNDFALERSPKTGVFLFEDHKIARASFLVPDNCRKISTRPFCCSLNKKGGWYRQRKSNARRYRRAGHFPACGSLRR</sequence>
<protein>
    <submittedName>
        <fullName evidence="1">Uncharacterized protein</fullName>
    </submittedName>
</protein>
<evidence type="ECO:0000313" key="2">
    <source>
        <dbReference type="Proteomes" id="UP000886689"/>
    </source>
</evidence>
<dbReference type="AlphaFoldDB" id="A0A9D7K5R9"/>
<proteinExistence type="predicted"/>
<dbReference type="EMBL" id="JADJUC010000027">
    <property type="protein sequence ID" value="MBK8525142.1"/>
    <property type="molecule type" value="Genomic_DNA"/>
</dbReference>